<keyword evidence="1" id="KW-0813">Transport</keyword>
<evidence type="ECO:0000256" key="1">
    <source>
        <dbReference type="ARBA" id="ARBA00022448"/>
    </source>
</evidence>
<protein>
    <recommendedName>
        <fullName evidence="6">Cytochrome c-552/DMSO reductase-like haem-binding domain-containing protein</fullName>
    </recommendedName>
</protein>
<feature type="domain" description="Cytochrome c-552/DMSO reductase-like haem-binding" evidence="6">
    <location>
        <begin position="47"/>
        <end position="270"/>
    </location>
</feature>
<evidence type="ECO:0000256" key="4">
    <source>
        <dbReference type="ARBA" id="ARBA00022982"/>
    </source>
</evidence>
<keyword evidence="4" id="KW-0249">Electron transport</keyword>
<name>A0A1V4ASK8_9BACT</name>
<dbReference type="AlphaFoldDB" id="A0A1V4ASK8"/>
<accession>A0A1V4ASK8</accession>
<dbReference type="Gene3D" id="2.60.40.1190">
    <property type="match status" value="1"/>
</dbReference>
<dbReference type="STRING" id="1004156.AYP45_10945"/>
<gene>
    <name evidence="7" type="ORF">AYP45_10945</name>
</gene>
<dbReference type="GO" id="GO:0020037">
    <property type="term" value="F:heme binding"/>
    <property type="evidence" value="ECO:0007669"/>
    <property type="project" value="InterPro"/>
</dbReference>
<dbReference type="InterPro" id="IPR019020">
    <property type="entry name" value="Cyt-c552/DMSO_Rdtase_haem-bd"/>
</dbReference>
<dbReference type="Pfam" id="PF09459">
    <property type="entry name" value="EB_dh"/>
    <property type="match status" value="1"/>
</dbReference>
<evidence type="ECO:0000313" key="7">
    <source>
        <dbReference type="EMBL" id="OOP56128.1"/>
    </source>
</evidence>
<reference evidence="7 8" key="1">
    <citation type="journal article" date="2017" name="Water Res.">
        <title>Discovery and metagenomic analysis of an anammox bacterial enrichment related to Candidatus "Brocadia caroliniensis" in a full-scale glycerol-fed nitritation-denitritation separate centrate treatment process.</title>
        <authorList>
            <person name="Park H."/>
            <person name="Brotto A.C."/>
            <person name="van Loosdrecht M.C."/>
            <person name="Chandran K."/>
        </authorList>
    </citation>
    <scope>NUCLEOTIDE SEQUENCE [LARGE SCALE GENOMIC DNA]</scope>
    <source>
        <strain evidence="7">26THWARD</strain>
    </source>
</reference>
<dbReference type="Proteomes" id="UP000189681">
    <property type="component" value="Unassembled WGS sequence"/>
</dbReference>
<comment type="caution">
    <text evidence="7">The sequence shown here is derived from an EMBL/GenBank/DDBJ whole genome shotgun (WGS) entry which is preliminary data.</text>
</comment>
<organism evidence="7 8">
    <name type="scientific">Candidatus Brocadia carolinensis</name>
    <dbReference type="NCBI Taxonomy" id="1004156"/>
    <lineage>
        <taxon>Bacteria</taxon>
        <taxon>Pseudomonadati</taxon>
        <taxon>Planctomycetota</taxon>
        <taxon>Candidatus Brocadiia</taxon>
        <taxon>Candidatus Brocadiales</taxon>
        <taxon>Candidatus Brocadiaceae</taxon>
        <taxon>Candidatus Brocadia</taxon>
    </lineage>
</organism>
<evidence type="ECO:0000256" key="3">
    <source>
        <dbReference type="ARBA" id="ARBA00022723"/>
    </source>
</evidence>
<evidence type="ECO:0000313" key="8">
    <source>
        <dbReference type="Proteomes" id="UP000189681"/>
    </source>
</evidence>
<dbReference type="EMBL" id="AYTS01000098">
    <property type="protein sequence ID" value="OOP56128.1"/>
    <property type="molecule type" value="Genomic_DNA"/>
</dbReference>
<dbReference type="GO" id="GO:0046872">
    <property type="term" value="F:metal ion binding"/>
    <property type="evidence" value="ECO:0007669"/>
    <property type="project" value="UniProtKB-KW"/>
</dbReference>
<proteinExistence type="predicted"/>
<keyword evidence="5" id="KW-0408">Iron</keyword>
<dbReference type="SUPFAM" id="SSF49344">
    <property type="entry name" value="CBD9-like"/>
    <property type="match status" value="1"/>
</dbReference>
<keyword evidence="2" id="KW-0349">Heme</keyword>
<keyword evidence="3" id="KW-0479">Metal-binding</keyword>
<evidence type="ECO:0000256" key="5">
    <source>
        <dbReference type="ARBA" id="ARBA00023004"/>
    </source>
</evidence>
<evidence type="ECO:0000259" key="6">
    <source>
        <dbReference type="Pfam" id="PF09459"/>
    </source>
</evidence>
<sequence length="292" mass="33127">MRIFFVLFIGYISFLYAGCGWCEEISPLIWESSYTKTTPTIDGKMEKVWEQAKPLTVMVREAMGGDNPTEVVLRALHIDDTLYVMAQWPDSTKSDMRDPYIWNADKKEYDRPSKPDDQFALEFPLSGDFDIRMITLTHEYSADVWHWKAGRGNPVGWADDKKHIISQKPIQGGIEYSMGGHGIAYIARFMDEGTTSYFLKTKPSSFEGNVVDSFEQRQPAGSVADVRGKGIHDGKGWILEMSRKLNTGHNDDAVIDPSKDNVCAIAVLNDELYWDHSTSAEITLRFVNHVKK</sequence>
<evidence type="ECO:0000256" key="2">
    <source>
        <dbReference type="ARBA" id="ARBA00022617"/>
    </source>
</evidence>